<sequence length="290" mass="29657">DWLATSIGQGVEDIGAGIGQGLADLGAGIDTYFTDLGTTLSEGWDWLATSIGTGISDLGVGIATGLEDMGAGIDTFFSDLWTGISDGFEAAAINVQNTVGGLFDSLTGLAGDILAGAGDALGGALEIIWTSITGAAGFIAEGLTGIIGTVSEVISPIMTPLFTTILGEMEIGLSPDSPPAEIQAASEGVSQALITAFRSQIPIDTHSPPSVEDLWGSVALTVAQMTGVYVLTSVISGAMDLVHPLKSLGIKAAAMDILHSFSISKAIEPMISSEIWAGITVPLRMRMKQK</sequence>
<comment type="caution">
    <text evidence="1">The sequence shown here is derived from an EMBL/GenBank/DDBJ whole genome shotgun (WGS) entry which is preliminary data.</text>
</comment>
<evidence type="ECO:0000313" key="1">
    <source>
        <dbReference type="EMBL" id="GAH01756.1"/>
    </source>
</evidence>
<feature type="non-terminal residue" evidence="1">
    <location>
        <position position="1"/>
    </location>
</feature>
<dbReference type="AlphaFoldDB" id="X1C0W5"/>
<proteinExistence type="predicted"/>
<name>X1C0W5_9ZZZZ</name>
<organism evidence="1">
    <name type="scientific">marine sediment metagenome</name>
    <dbReference type="NCBI Taxonomy" id="412755"/>
    <lineage>
        <taxon>unclassified sequences</taxon>
        <taxon>metagenomes</taxon>
        <taxon>ecological metagenomes</taxon>
    </lineage>
</organism>
<accession>X1C0W5</accession>
<reference evidence="1" key="1">
    <citation type="journal article" date="2014" name="Front. Microbiol.">
        <title>High frequency of phylogenetically diverse reductive dehalogenase-homologous genes in deep subseafloor sedimentary metagenomes.</title>
        <authorList>
            <person name="Kawai M."/>
            <person name="Futagami T."/>
            <person name="Toyoda A."/>
            <person name="Takaki Y."/>
            <person name="Nishi S."/>
            <person name="Hori S."/>
            <person name="Arai W."/>
            <person name="Tsubouchi T."/>
            <person name="Morono Y."/>
            <person name="Uchiyama I."/>
            <person name="Ito T."/>
            <person name="Fujiyama A."/>
            <person name="Inagaki F."/>
            <person name="Takami H."/>
        </authorList>
    </citation>
    <scope>NUCLEOTIDE SEQUENCE</scope>
    <source>
        <strain evidence="1">Expedition CK06-06</strain>
    </source>
</reference>
<feature type="non-terminal residue" evidence="1">
    <location>
        <position position="290"/>
    </location>
</feature>
<gene>
    <name evidence="1" type="ORF">S01H4_39735</name>
</gene>
<protein>
    <submittedName>
        <fullName evidence="1">Uncharacterized protein</fullName>
    </submittedName>
</protein>
<dbReference type="EMBL" id="BART01021561">
    <property type="protein sequence ID" value="GAH01756.1"/>
    <property type="molecule type" value="Genomic_DNA"/>
</dbReference>